<evidence type="ECO:0000313" key="7">
    <source>
        <dbReference type="EMBL" id="KAJ5201537.1"/>
    </source>
</evidence>
<protein>
    <recommendedName>
        <fullName evidence="6">Zn(2)-C6 fungal-type domain-containing protein</fullName>
    </recommendedName>
</protein>
<dbReference type="InterPro" id="IPR036864">
    <property type="entry name" value="Zn2-C6_fun-type_DNA-bd_sf"/>
</dbReference>
<dbReference type="GO" id="GO:0000981">
    <property type="term" value="F:DNA-binding transcription factor activity, RNA polymerase II-specific"/>
    <property type="evidence" value="ECO:0007669"/>
    <property type="project" value="InterPro"/>
</dbReference>
<dbReference type="SMART" id="SM00066">
    <property type="entry name" value="GAL4"/>
    <property type="match status" value="1"/>
</dbReference>
<comment type="caution">
    <text evidence="7">The sequence shown here is derived from an EMBL/GenBank/DDBJ whole genome shotgun (WGS) entry which is preliminary data.</text>
</comment>
<evidence type="ECO:0000256" key="3">
    <source>
        <dbReference type="ARBA" id="ARBA00023163"/>
    </source>
</evidence>
<keyword evidence="2" id="KW-0238">DNA-binding</keyword>
<evidence type="ECO:0000259" key="6">
    <source>
        <dbReference type="PROSITE" id="PS50048"/>
    </source>
</evidence>
<proteinExistence type="predicted"/>
<evidence type="ECO:0000256" key="2">
    <source>
        <dbReference type="ARBA" id="ARBA00023125"/>
    </source>
</evidence>
<dbReference type="EMBL" id="JAPQKR010000013">
    <property type="protein sequence ID" value="KAJ5201537.1"/>
    <property type="molecule type" value="Genomic_DNA"/>
</dbReference>
<evidence type="ECO:0000313" key="8">
    <source>
        <dbReference type="Proteomes" id="UP001150904"/>
    </source>
</evidence>
<evidence type="ECO:0000256" key="5">
    <source>
        <dbReference type="SAM" id="MobiDB-lite"/>
    </source>
</evidence>
<keyword evidence="1" id="KW-0805">Transcription regulation</keyword>
<dbReference type="GeneID" id="83180563"/>
<reference evidence="7" key="2">
    <citation type="journal article" date="2023" name="IMA Fungus">
        <title>Comparative genomic study of the Penicillium genus elucidates a diverse pangenome and 15 lateral gene transfer events.</title>
        <authorList>
            <person name="Petersen C."/>
            <person name="Sorensen T."/>
            <person name="Nielsen M.R."/>
            <person name="Sondergaard T.E."/>
            <person name="Sorensen J.L."/>
            <person name="Fitzpatrick D.A."/>
            <person name="Frisvad J.C."/>
            <person name="Nielsen K.L."/>
        </authorList>
    </citation>
    <scope>NUCLEOTIDE SEQUENCE</scope>
    <source>
        <strain evidence="7">IBT 15544</strain>
    </source>
</reference>
<feature type="region of interest" description="Disordered" evidence="5">
    <location>
        <begin position="1"/>
        <end position="32"/>
    </location>
</feature>
<name>A0A9W9MHS9_9EURO</name>
<dbReference type="InterPro" id="IPR001138">
    <property type="entry name" value="Zn2Cys6_DnaBD"/>
</dbReference>
<dbReference type="GO" id="GO:0008270">
    <property type="term" value="F:zinc ion binding"/>
    <property type="evidence" value="ECO:0007669"/>
    <property type="project" value="InterPro"/>
</dbReference>
<dbReference type="Pfam" id="PF00172">
    <property type="entry name" value="Zn_clus"/>
    <property type="match status" value="1"/>
</dbReference>
<accession>A0A9W9MHS9</accession>
<keyword evidence="8" id="KW-1185">Reference proteome</keyword>
<dbReference type="RefSeq" id="XP_058307453.1">
    <property type="nucleotide sequence ID" value="XM_058453262.1"/>
</dbReference>
<dbReference type="SUPFAM" id="SSF57701">
    <property type="entry name" value="Zn2/Cys6 DNA-binding domain"/>
    <property type="match status" value="1"/>
</dbReference>
<dbReference type="PROSITE" id="PS00463">
    <property type="entry name" value="ZN2_CY6_FUNGAL_1"/>
    <property type="match status" value="1"/>
</dbReference>
<dbReference type="OrthoDB" id="5394557at2759"/>
<feature type="domain" description="Zn(2)-C6 fungal-type" evidence="6">
    <location>
        <begin position="38"/>
        <end position="72"/>
    </location>
</feature>
<dbReference type="PROSITE" id="PS50048">
    <property type="entry name" value="ZN2_CY6_FUNGAL_2"/>
    <property type="match status" value="1"/>
</dbReference>
<evidence type="ECO:0000256" key="4">
    <source>
        <dbReference type="ARBA" id="ARBA00023242"/>
    </source>
</evidence>
<dbReference type="Gene3D" id="4.10.240.10">
    <property type="entry name" value="Zn(2)-C6 fungal-type DNA-binding domain"/>
    <property type="match status" value="1"/>
</dbReference>
<dbReference type="CDD" id="cd00067">
    <property type="entry name" value="GAL4"/>
    <property type="match status" value="1"/>
</dbReference>
<dbReference type="AlphaFoldDB" id="A0A9W9MHS9"/>
<gene>
    <name evidence="7" type="ORF">N7498_006200</name>
</gene>
<feature type="region of interest" description="Disordered" evidence="5">
    <location>
        <begin position="335"/>
        <end position="355"/>
    </location>
</feature>
<organism evidence="7 8">
    <name type="scientific">Penicillium cinerascens</name>
    <dbReference type="NCBI Taxonomy" id="70096"/>
    <lineage>
        <taxon>Eukaryota</taxon>
        <taxon>Fungi</taxon>
        <taxon>Dikarya</taxon>
        <taxon>Ascomycota</taxon>
        <taxon>Pezizomycotina</taxon>
        <taxon>Eurotiomycetes</taxon>
        <taxon>Eurotiomycetidae</taxon>
        <taxon>Eurotiales</taxon>
        <taxon>Aspergillaceae</taxon>
        <taxon>Penicillium</taxon>
    </lineage>
</organism>
<keyword evidence="4" id="KW-0539">Nucleus</keyword>
<evidence type="ECO:0000256" key="1">
    <source>
        <dbReference type="ARBA" id="ARBA00023015"/>
    </source>
</evidence>
<reference evidence="7" key="1">
    <citation type="submission" date="2022-12" db="EMBL/GenBank/DDBJ databases">
        <authorList>
            <person name="Petersen C."/>
        </authorList>
    </citation>
    <scope>NUCLEOTIDE SEQUENCE</scope>
    <source>
        <strain evidence="7">IBT 15544</strain>
    </source>
</reference>
<dbReference type="GO" id="GO:0003677">
    <property type="term" value="F:DNA binding"/>
    <property type="evidence" value="ECO:0007669"/>
    <property type="project" value="UniProtKB-KW"/>
</dbReference>
<keyword evidence="3" id="KW-0804">Transcription</keyword>
<dbReference type="Proteomes" id="UP001150904">
    <property type="component" value="Unassembled WGS sequence"/>
</dbReference>
<sequence>MRSMAQHELNDRSSGCISPAADVDSKLRNPQRRRVPVACRRCRKRKIKCSGDTGDGQGCSNCRSAGNTDCQFLRVQSESLGTFSQFPYPPPGAAIAPSHLGGMYTSQTSRKPNMLSMGSSPARMTGFPRTHEFDLGADSHVFPRPVGVDSIPYENEQSVNYSQSPAYMLPSAPSGSTLDYGASPWSPKIWDSMFNVNRQTSGVIYPDLETNNSLTQSPYSSYMLPSQGISPNEISQSATAMTAVSSADGPGTDRTLPTPTCHSQQLPSNAASLNVLSPESNLAQMSEFKDNFWNQRCDTTPDQRIHTVPRNAPKCSHTSTAPELLFPYVPMPTTNNETTRPLSSTATGPSSANSAATSFAGLETLDHDYKCIPNENFRRSFSREQSAGQRLAMINDCTPEIYGYSSEKKSRDSDNRLMNGFSYQRVRHSDPPGAFSFNLLPDTLPEYHRSVVENVHRPPVSPLGNQGAY</sequence>